<feature type="transmembrane region" description="Helical" evidence="2">
    <location>
        <begin position="21"/>
        <end position="40"/>
    </location>
</feature>
<dbReference type="GeneID" id="43593630"/>
<evidence type="ECO:0000256" key="2">
    <source>
        <dbReference type="SAM" id="Phobius"/>
    </source>
</evidence>
<proteinExistence type="predicted"/>
<comment type="caution">
    <text evidence="3">The sequence shown here is derived from an EMBL/GenBank/DDBJ whole genome shotgun (WGS) entry which is preliminary data.</text>
</comment>
<protein>
    <submittedName>
        <fullName evidence="3">Uncharacterized protein</fullName>
    </submittedName>
</protein>
<keyword evidence="2" id="KW-0472">Membrane</keyword>
<dbReference type="Proteomes" id="UP000254866">
    <property type="component" value="Unassembled WGS sequence"/>
</dbReference>
<keyword evidence="2" id="KW-0812">Transmembrane</keyword>
<dbReference type="EMBL" id="NPIC01000001">
    <property type="protein sequence ID" value="RDL40802.1"/>
    <property type="molecule type" value="Genomic_DNA"/>
</dbReference>
<dbReference type="RefSeq" id="XP_031873458.1">
    <property type="nucleotide sequence ID" value="XM_032009404.1"/>
</dbReference>
<accession>A0A370TZ53</accession>
<evidence type="ECO:0000313" key="3">
    <source>
        <dbReference type="EMBL" id="RDL40802.1"/>
    </source>
</evidence>
<feature type="region of interest" description="Disordered" evidence="1">
    <location>
        <begin position="48"/>
        <end position="71"/>
    </location>
</feature>
<evidence type="ECO:0000313" key="4">
    <source>
        <dbReference type="Proteomes" id="UP000254866"/>
    </source>
</evidence>
<feature type="compositionally biased region" description="Gly residues" evidence="1">
    <location>
        <begin position="51"/>
        <end position="70"/>
    </location>
</feature>
<name>A0A370TZ53_9HELO</name>
<sequence>MGRSHLSTSCRQQVKASEMHAPGISAFGLLFYVTALTPLAPPLAALAGPPRGTGTGGTPVGNAGNRGNGPGHDMMTAMRGSSVGYRYRSATPYVRRTLESCGPLWGMGHGGVGVGLGVTIISFISRASVAAASWKLLLSAIPPSSQVNDVSTRLSTPESCYVQCCTAPTSVVLTSTVYSTGSEPSNAAILPRHKVRVLAVLATANPRSQSSTDDAQPHIWHDPRPDDVVTICLRAPFGNSTRGGRPWSAHYLAPKCRSIQLGSMGANPSSRIPVGTFDMTEHPALSAKPASPSGPAL</sequence>
<organism evidence="3 4">
    <name type="scientific">Venustampulla echinocandica</name>
    <dbReference type="NCBI Taxonomy" id="2656787"/>
    <lineage>
        <taxon>Eukaryota</taxon>
        <taxon>Fungi</taxon>
        <taxon>Dikarya</taxon>
        <taxon>Ascomycota</taxon>
        <taxon>Pezizomycotina</taxon>
        <taxon>Leotiomycetes</taxon>
        <taxon>Helotiales</taxon>
        <taxon>Pleuroascaceae</taxon>
        <taxon>Venustampulla</taxon>
    </lineage>
</organism>
<gene>
    <name evidence="3" type="ORF">BP5553_00781</name>
</gene>
<keyword evidence="2" id="KW-1133">Transmembrane helix</keyword>
<reference evidence="3 4" key="1">
    <citation type="journal article" date="2018" name="IMA Fungus">
        <title>IMA Genome-F 9: Draft genome sequence of Annulohypoxylon stygium, Aspergillus mulundensis, Berkeleyomyces basicola (syn. Thielaviopsis basicola), Ceratocystis smalleyi, two Cercospora beticola strains, Coleophoma cylindrospora, Fusarium fracticaudum, Phialophora cf. hyalina, and Morchella septimelata.</title>
        <authorList>
            <person name="Wingfield B.D."/>
            <person name="Bills G.F."/>
            <person name="Dong Y."/>
            <person name="Huang W."/>
            <person name="Nel W.J."/>
            <person name="Swalarsk-Parry B.S."/>
            <person name="Vaghefi N."/>
            <person name="Wilken P.M."/>
            <person name="An Z."/>
            <person name="de Beer Z.W."/>
            <person name="De Vos L."/>
            <person name="Chen L."/>
            <person name="Duong T.A."/>
            <person name="Gao Y."/>
            <person name="Hammerbacher A."/>
            <person name="Kikkert J.R."/>
            <person name="Li Y."/>
            <person name="Li H."/>
            <person name="Li K."/>
            <person name="Li Q."/>
            <person name="Liu X."/>
            <person name="Ma X."/>
            <person name="Naidoo K."/>
            <person name="Pethybridge S.J."/>
            <person name="Sun J."/>
            <person name="Steenkamp E.T."/>
            <person name="van der Nest M.A."/>
            <person name="van Wyk S."/>
            <person name="Wingfield M.J."/>
            <person name="Xiong C."/>
            <person name="Yue Q."/>
            <person name="Zhang X."/>
        </authorList>
    </citation>
    <scope>NUCLEOTIDE SEQUENCE [LARGE SCALE GENOMIC DNA]</scope>
    <source>
        <strain evidence="3 4">BP 5553</strain>
    </source>
</reference>
<dbReference type="AlphaFoldDB" id="A0A370TZ53"/>
<keyword evidence="4" id="KW-1185">Reference proteome</keyword>
<evidence type="ECO:0000256" key="1">
    <source>
        <dbReference type="SAM" id="MobiDB-lite"/>
    </source>
</evidence>